<feature type="compositionally biased region" description="Basic and acidic residues" evidence="1">
    <location>
        <begin position="418"/>
        <end position="428"/>
    </location>
</feature>
<protein>
    <submittedName>
        <fullName evidence="2">Uncharacterized protein</fullName>
    </submittedName>
</protein>
<accession>A0A9K3MX58</accession>
<feature type="compositionally biased region" description="Polar residues" evidence="1">
    <location>
        <begin position="1"/>
        <end position="12"/>
    </location>
</feature>
<organism evidence="2 3">
    <name type="scientific">Helianthus annuus</name>
    <name type="common">Common sunflower</name>
    <dbReference type="NCBI Taxonomy" id="4232"/>
    <lineage>
        <taxon>Eukaryota</taxon>
        <taxon>Viridiplantae</taxon>
        <taxon>Streptophyta</taxon>
        <taxon>Embryophyta</taxon>
        <taxon>Tracheophyta</taxon>
        <taxon>Spermatophyta</taxon>
        <taxon>Magnoliopsida</taxon>
        <taxon>eudicotyledons</taxon>
        <taxon>Gunneridae</taxon>
        <taxon>Pentapetalae</taxon>
        <taxon>asterids</taxon>
        <taxon>campanulids</taxon>
        <taxon>Asterales</taxon>
        <taxon>Asteraceae</taxon>
        <taxon>Asteroideae</taxon>
        <taxon>Heliantheae alliance</taxon>
        <taxon>Heliantheae</taxon>
        <taxon>Helianthus</taxon>
    </lineage>
</organism>
<dbReference type="EMBL" id="MNCJ02000327">
    <property type="protein sequence ID" value="KAF5779032.1"/>
    <property type="molecule type" value="Genomic_DNA"/>
</dbReference>
<proteinExistence type="predicted"/>
<comment type="caution">
    <text evidence="2">The sequence shown here is derived from an EMBL/GenBank/DDBJ whole genome shotgun (WGS) entry which is preliminary data.</text>
</comment>
<dbReference type="PANTHER" id="PTHR31099">
    <property type="entry name" value="OS06G0165300 PROTEIN"/>
    <property type="match status" value="1"/>
</dbReference>
<evidence type="ECO:0000313" key="3">
    <source>
        <dbReference type="Proteomes" id="UP000215914"/>
    </source>
</evidence>
<dbReference type="PANTHER" id="PTHR31099:SF49">
    <property type="entry name" value="MYOSIN HEAVY CHAIN-LIKE PROTEIN"/>
    <property type="match status" value="1"/>
</dbReference>
<reference evidence="2" key="1">
    <citation type="journal article" date="2017" name="Nature">
        <title>The sunflower genome provides insights into oil metabolism, flowering and Asterid evolution.</title>
        <authorList>
            <person name="Badouin H."/>
            <person name="Gouzy J."/>
            <person name="Grassa C.J."/>
            <person name="Murat F."/>
            <person name="Staton S.E."/>
            <person name="Cottret L."/>
            <person name="Lelandais-Briere C."/>
            <person name="Owens G.L."/>
            <person name="Carrere S."/>
            <person name="Mayjonade B."/>
            <person name="Legrand L."/>
            <person name="Gill N."/>
            <person name="Kane N.C."/>
            <person name="Bowers J.E."/>
            <person name="Hubner S."/>
            <person name="Bellec A."/>
            <person name="Berard A."/>
            <person name="Berges H."/>
            <person name="Blanchet N."/>
            <person name="Boniface M.C."/>
            <person name="Brunel D."/>
            <person name="Catrice O."/>
            <person name="Chaidir N."/>
            <person name="Claudel C."/>
            <person name="Donnadieu C."/>
            <person name="Faraut T."/>
            <person name="Fievet G."/>
            <person name="Helmstetter N."/>
            <person name="King M."/>
            <person name="Knapp S.J."/>
            <person name="Lai Z."/>
            <person name="Le Paslier M.C."/>
            <person name="Lippi Y."/>
            <person name="Lorenzon L."/>
            <person name="Mandel J.R."/>
            <person name="Marage G."/>
            <person name="Marchand G."/>
            <person name="Marquand E."/>
            <person name="Bret-Mestries E."/>
            <person name="Morien E."/>
            <person name="Nambeesan S."/>
            <person name="Nguyen T."/>
            <person name="Pegot-Espagnet P."/>
            <person name="Pouilly N."/>
            <person name="Raftis F."/>
            <person name="Sallet E."/>
            <person name="Schiex T."/>
            <person name="Thomas J."/>
            <person name="Vandecasteele C."/>
            <person name="Vares D."/>
            <person name="Vear F."/>
            <person name="Vautrin S."/>
            <person name="Crespi M."/>
            <person name="Mangin B."/>
            <person name="Burke J.M."/>
            <person name="Salse J."/>
            <person name="Munos S."/>
            <person name="Vincourt P."/>
            <person name="Rieseberg L.H."/>
            <person name="Langlade N.B."/>
        </authorList>
    </citation>
    <scope>NUCLEOTIDE SEQUENCE</scope>
    <source>
        <tissue evidence="2">Leaves</tissue>
    </source>
</reference>
<feature type="region of interest" description="Disordered" evidence="1">
    <location>
        <begin position="415"/>
        <end position="452"/>
    </location>
</feature>
<gene>
    <name evidence="2" type="ORF">HanXRQr2_Chr12g0554551</name>
</gene>
<feature type="compositionally biased region" description="Low complexity" evidence="1">
    <location>
        <begin position="13"/>
        <end position="22"/>
    </location>
</feature>
<evidence type="ECO:0000313" key="2">
    <source>
        <dbReference type="EMBL" id="KAF5779032.1"/>
    </source>
</evidence>
<dbReference type="Gramene" id="mRNA:HanXRQr2_Chr12g0554551">
    <property type="protein sequence ID" value="mRNA:HanXRQr2_Chr12g0554551"/>
    <property type="gene ID" value="HanXRQr2_Chr12g0554551"/>
</dbReference>
<reference evidence="2" key="2">
    <citation type="submission" date="2020-06" db="EMBL/GenBank/DDBJ databases">
        <title>Helianthus annuus Genome sequencing and assembly Release 2.</title>
        <authorList>
            <person name="Gouzy J."/>
            <person name="Langlade N."/>
            <person name="Munos S."/>
        </authorList>
    </citation>
    <scope>NUCLEOTIDE SEQUENCE</scope>
    <source>
        <tissue evidence="2">Leaves</tissue>
    </source>
</reference>
<dbReference type="Proteomes" id="UP000215914">
    <property type="component" value="Unassembled WGS sequence"/>
</dbReference>
<name>A0A9K3MX58_HELAN</name>
<dbReference type="AlphaFoldDB" id="A0A9K3MX58"/>
<keyword evidence="3" id="KW-1185">Reference proteome</keyword>
<evidence type="ECO:0000256" key="1">
    <source>
        <dbReference type="SAM" id="MobiDB-lite"/>
    </source>
</evidence>
<sequence>MAEPSNPLSTAVENPESSSPTAAEEEEAEVNAPGKNLPVLRWTESAFQTLMTGLQMPAEYGAMYHQKGDTVGDAPAGPLGMIRVRNFEYTFRALGIEPTVGDFRHFNQLTVQLCLFSFCQRDHATKLVSTPKGTTKWKIKFFYVKAAAVTEKLQFRNVMGTIITENISIPKAETVDWFPRLRIIGSFKLDNRQLWVLRMMIGRLDRKARPVLREKNDMEAPLWRMFYHDFEGKIEIVRCGAGEKGWNRTIISNFLMPNEATLNAVLPEGKGHLGALGDPAATGVPKVAVEKFGDKRQCKKKTHEAVSVLPLMPEAAGIRRTHLRKYENYVVVSDTLKGLGVTGASAGAGGSTACTKPVDDKKRKANASVAAGEKAPKFRKTRATVVPRLKPVVSTAFVEPREEPVPVFATPPSSPKVVDVEAQKKGGEDPSVEVVSSGGTPPSVQAEQASKKTSSETIFDTLDSYNNLIDPHDDGGQGVRWRSPLFLKKLMGLLPRARKLRISLQFSRGRLNWIIITVLTWNSGVLISTAPLEYFAGGMM</sequence>
<feature type="compositionally biased region" description="Polar residues" evidence="1">
    <location>
        <begin position="437"/>
        <end position="448"/>
    </location>
</feature>
<feature type="region of interest" description="Disordered" evidence="1">
    <location>
        <begin position="1"/>
        <end position="35"/>
    </location>
</feature>